<dbReference type="HOGENOM" id="CLU_2125690_0_0_1"/>
<dbReference type="EMBL" id="FR824051">
    <property type="protein sequence ID" value="CCA14843.1"/>
    <property type="molecule type" value="Genomic_DNA"/>
</dbReference>
<sequence length="114" mass="13094">MGVSAALSDVILFSNIPHNVFPRHLPDYLLSHLSFRTTTSCCCNCFHGSHQWKYYCCKSNIEFRLQFDAQSDSALQNQRLKGKTNQSLDVFSDFATCRRPTKFWSTRALHASKI</sequence>
<name>F0W1B6_9STRA</name>
<protein>
    <submittedName>
        <fullName evidence="1">AlNc14C6G885 protein</fullName>
    </submittedName>
</protein>
<organism evidence="1">
    <name type="scientific">Albugo laibachii Nc14</name>
    <dbReference type="NCBI Taxonomy" id="890382"/>
    <lineage>
        <taxon>Eukaryota</taxon>
        <taxon>Sar</taxon>
        <taxon>Stramenopiles</taxon>
        <taxon>Oomycota</taxon>
        <taxon>Peronosporomycetes</taxon>
        <taxon>Albuginales</taxon>
        <taxon>Albuginaceae</taxon>
        <taxon>Albugo</taxon>
    </lineage>
</organism>
<reference evidence="1" key="2">
    <citation type="submission" date="2011-02" db="EMBL/GenBank/DDBJ databases">
        <authorList>
            <person name="MacLean D."/>
        </authorList>
    </citation>
    <scope>NUCLEOTIDE SEQUENCE</scope>
</reference>
<gene>
    <name evidence="1" type="primary">AlNc14C6G885</name>
    <name evidence="1" type="ORF">ALNC14_009860</name>
</gene>
<proteinExistence type="predicted"/>
<dbReference type="AlphaFoldDB" id="F0W1B6"/>
<reference evidence="1" key="1">
    <citation type="journal article" date="2011" name="PLoS Biol.">
        <title>Gene gain and loss during evolution of obligate parasitism in the white rust pathogen of Arabidopsis thaliana.</title>
        <authorList>
            <person name="Kemen E."/>
            <person name="Gardiner A."/>
            <person name="Schultz-Larsen T."/>
            <person name="Kemen A.C."/>
            <person name="Balmuth A.L."/>
            <person name="Robert-Seilaniantz A."/>
            <person name="Bailey K."/>
            <person name="Holub E."/>
            <person name="Studholme D.J."/>
            <person name="Maclean D."/>
            <person name="Jones J.D."/>
        </authorList>
    </citation>
    <scope>NUCLEOTIDE SEQUENCE</scope>
</reference>
<evidence type="ECO:0000313" key="1">
    <source>
        <dbReference type="EMBL" id="CCA14843.1"/>
    </source>
</evidence>
<accession>F0W1B6</accession>